<reference evidence="1" key="1">
    <citation type="submission" date="2019-12" db="EMBL/GenBank/DDBJ databases">
        <title>Genome sequencing and annotation of Brassica cretica.</title>
        <authorList>
            <person name="Studholme D.J."/>
            <person name="Sarris P.F."/>
        </authorList>
    </citation>
    <scope>NUCLEOTIDE SEQUENCE</scope>
    <source>
        <strain evidence="1">PFS-102/07</strain>
        <tissue evidence="1">Leaf</tissue>
    </source>
</reference>
<name>A0A8S9FLX7_BRACR</name>
<gene>
    <name evidence="1" type="ORF">F2Q70_00031715</name>
</gene>
<dbReference type="EMBL" id="QGKY02002305">
    <property type="protein sequence ID" value="KAF2531702.1"/>
    <property type="molecule type" value="Genomic_DNA"/>
</dbReference>
<accession>A0A8S9FLX7</accession>
<dbReference type="PANTHER" id="PTHR32278:SF119">
    <property type="entry name" value="F-BOX PROTEIN PP2-B10-RELATED"/>
    <property type="match status" value="1"/>
</dbReference>
<sequence length="62" mass="7228">MGWIYPQEREDGWMEVELGEFFTGGDMMDSHEIEMSALETRELGWKRGLIIQGIEIRPANIQ</sequence>
<dbReference type="PANTHER" id="PTHR32278">
    <property type="entry name" value="F-BOX DOMAIN-CONTAINING PROTEIN"/>
    <property type="match status" value="1"/>
</dbReference>
<dbReference type="Pfam" id="PF14299">
    <property type="entry name" value="PP2"/>
    <property type="match status" value="1"/>
</dbReference>
<evidence type="ECO:0000313" key="1">
    <source>
        <dbReference type="EMBL" id="KAF2531702.1"/>
    </source>
</evidence>
<proteinExistence type="predicted"/>
<organism evidence="1">
    <name type="scientific">Brassica cretica</name>
    <name type="common">Mustard</name>
    <dbReference type="NCBI Taxonomy" id="69181"/>
    <lineage>
        <taxon>Eukaryota</taxon>
        <taxon>Viridiplantae</taxon>
        <taxon>Streptophyta</taxon>
        <taxon>Embryophyta</taxon>
        <taxon>Tracheophyta</taxon>
        <taxon>Spermatophyta</taxon>
        <taxon>Magnoliopsida</taxon>
        <taxon>eudicotyledons</taxon>
        <taxon>Gunneridae</taxon>
        <taxon>Pentapetalae</taxon>
        <taxon>rosids</taxon>
        <taxon>malvids</taxon>
        <taxon>Brassicales</taxon>
        <taxon>Brassicaceae</taxon>
        <taxon>Brassiceae</taxon>
        <taxon>Brassica</taxon>
    </lineage>
</organism>
<dbReference type="InterPro" id="IPR025886">
    <property type="entry name" value="PP2-like"/>
</dbReference>
<dbReference type="AlphaFoldDB" id="A0A8S9FLX7"/>
<comment type="caution">
    <text evidence="1">The sequence shown here is derived from an EMBL/GenBank/DDBJ whole genome shotgun (WGS) entry which is preliminary data.</text>
</comment>
<protein>
    <submittedName>
        <fullName evidence="1">Uncharacterized protein</fullName>
    </submittedName>
</protein>